<dbReference type="PROSITE" id="PS01081">
    <property type="entry name" value="HTH_TETR_1"/>
    <property type="match status" value="1"/>
</dbReference>
<dbReference type="RefSeq" id="WP_087083477.1">
    <property type="nucleotide sequence ID" value="NZ_CP020810.1"/>
</dbReference>
<dbReference type="AlphaFoldDB" id="A0A1Y0CH38"/>
<dbReference type="PANTHER" id="PTHR30055">
    <property type="entry name" value="HTH-TYPE TRANSCRIPTIONAL REGULATOR RUTR"/>
    <property type="match status" value="1"/>
</dbReference>
<organism evidence="7 8">
    <name type="scientific">Mycobacterium dioxanotrophicus</name>
    <dbReference type="NCBI Taxonomy" id="482462"/>
    <lineage>
        <taxon>Bacteria</taxon>
        <taxon>Bacillati</taxon>
        <taxon>Actinomycetota</taxon>
        <taxon>Actinomycetes</taxon>
        <taxon>Mycobacteriales</taxon>
        <taxon>Mycobacteriaceae</taxon>
        <taxon>Mycobacterium</taxon>
    </lineage>
</organism>
<reference evidence="7 8" key="1">
    <citation type="submission" date="2017-04" db="EMBL/GenBank/DDBJ databases">
        <title>Whole Genome Sequence of 1,4-Dioxane Degrading Bacterium Mycobacterium dioxanotrophicus PH-06.</title>
        <authorList>
            <person name="He Y."/>
        </authorList>
    </citation>
    <scope>NUCLEOTIDE SEQUENCE [LARGE SCALE GENOMIC DNA]</scope>
    <source>
        <strain evidence="7 8">PH-06</strain>
        <plasmid evidence="7 8">unnamed1</plasmid>
    </source>
</reference>
<evidence type="ECO:0000256" key="1">
    <source>
        <dbReference type="ARBA" id="ARBA00011738"/>
    </source>
</evidence>
<dbReference type="InterPro" id="IPR001647">
    <property type="entry name" value="HTH_TetR"/>
</dbReference>
<dbReference type="InterPro" id="IPR050109">
    <property type="entry name" value="HTH-type_TetR-like_transc_reg"/>
</dbReference>
<dbReference type="GO" id="GO:0045892">
    <property type="term" value="P:negative regulation of DNA-templated transcription"/>
    <property type="evidence" value="ECO:0007669"/>
    <property type="project" value="UniProtKB-ARBA"/>
</dbReference>
<keyword evidence="4" id="KW-0804">Transcription</keyword>
<evidence type="ECO:0000256" key="5">
    <source>
        <dbReference type="PROSITE-ProRule" id="PRU00335"/>
    </source>
</evidence>
<comment type="subunit">
    <text evidence="1">Homodimer.</text>
</comment>
<name>A0A1Y0CH38_9MYCO</name>
<dbReference type="EMBL" id="CP020810">
    <property type="protein sequence ID" value="ART74286.1"/>
    <property type="molecule type" value="Genomic_DNA"/>
</dbReference>
<dbReference type="PROSITE" id="PS50977">
    <property type="entry name" value="HTH_TETR_2"/>
    <property type="match status" value="1"/>
</dbReference>
<dbReference type="InterPro" id="IPR009057">
    <property type="entry name" value="Homeodomain-like_sf"/>
</dbReference>
<keyword evidence="2" id="KW-0805">Transcription regulation</keyword>
<evidence type="ECO:0000256" key="2">
    <source>
        <dbReference type="ARBA" id="ARBA00023015"/>
    </source>
</evidence>
<proteinExistence type="predicted"/>
<keyword evidence="8" id="KW-1185">Reference proteome</keyword>
<dbReference type="Gene3D" id="1.10.357.10">
    <property type="entry name" value="Tetracycline Repressor, domain 2"/>
    <property type="match status" value="1"/>
</dbReference>
<dbReference type="FunFam" id="1.10.10.60:FF:000141">
    <property type="entry name" value="TetR family transcriptional regulator"/>
    <property type="match status" value="1"/>
</dbReference>
<dbReference type="GO" id="GO:0003700">
    <property type="term" value="F:DNA-binding transcription factor activity"/>
    <property type="evidence" value="ECO:0007669"/>
    <property type="project" value="TreeGrafter"/>
</dbReference>
<evidence type="ECO:0000259" key="6">
    <source>
        <dbReference type="PROSITE" id="PS50977"/>
    </source>
</evidence>
<dbReference type="OrthoDB" id="3767959at2"/>
<dbReference type="InterPro" id="IPR023772">
    <property type="entry name" value="DNA-bd_HTH_TetR-type_CS"/>
</dbReference>
<geneLocation type="plasmid" evidence="7 8">
    <name>unnamed1</name>
</geneLocation>
<feature type="DNA-binding region" description="H-T-H motif" evidence="5">
    <location>
        <begin position="38"/>
        <end position="57"/>
    </location>
</feature>
<dbReference type="PRINTS" id="PR00455">
    <property type="entry name" value="HTHTETR"/>
</dbReference>
<accession>A0A1Y0CH38</accession>
<dbReference type="PANTHER" id="PTHR30055:SF158">
    <property type="entry name" value="POSSIBLE TRANSCRIPTIONAL REGULATORY PROTEIN (PROBABLY TETR-FAMILY)"/>
    <property type="match status" value="1"/>
</dbReference>
<dbReference type="SUPFAM" id="SSF46689">
    <property type="entry name" value="Homeodomain-like"/>
    <property type="match status" value="1"/>
</dbReference>
<dbReference type="KEGG" id="mdx:BTO20_37105"/>
<dbReference type="GO" id="GO:0000976">
    <property type="term" value="F:transcription cis-regulatory region binding"/>
    <property type="evidence" value="ECO:0007669"/>
    <property type="project" value="TreeGrafter"/>
</dbReference>
<dbReference type="Proteomes" id="UP000195331">
    <property type="component" value="Plasmid unnamed1"/>
</dbReference>
<evidence type="ECO:0000313" key="8">
    <source>
        <dbReference type="Proteomes" id="UP000195331"/>
    </source>
</evidence>
<feature type="domain" description="HTH tetR-type" evidence="6">
    <location>
        <begin position="15"/>
        <end position="75"/>
    </location>
</feature>
<sequence>MGSANVAGTKGVPRVEREQQILDAAIVEFGRRGYAGASIAEIASQAGISKPLIYGYFGSKEGLYIACVQRTGARLVTAIERVLGSADPTMKMAEETLRAVFTVLQTQPLAWNVVYDRSVPDNSEAKIAAEYVVDCIHGQAVRGVSAILTARGFTDPLDMSALAAVWASTVTALVNWWLVHPEQTAEQMTKRSARILAAIGAPH</sequence>
<keyword evidence="3 5" id="KW-0238">DNA-binding</keyword>
<gene>
    <name evidence="7" type="ORF">BTO20_37105</name>
</gene>
<keyword evidence="7" id="KW-0614">Plasmid</keyword>
<protein>
    <recommendedName>
        <fullName evidence="6">HTH tetR-type domain-containing protein</fullName>
    </recommendedName>
</protein>
<evidence type="ECO:0000256" key="3">
    <source>
        <dbReference type="ARBA" id="ARBA00023125"/>
    </source>
</evidence>
<dbReference type="Pfam" id="PF00440">
    <property type="entry name" value="TetR_N"/>
    <property type="match status" value="1"/>
</dbReference>
<evidence type="ECO:0000256" key="4">
    <source>
        <dbReference type="ARBA" id="ARBA00023163"/>
    </source>
</evidence>
<evidence type="ECO:0000313" key="7">
    <source>
        <dbReference type="EMBL" id="ART74286.1"/>
    </source>
</evidence>